<dbReference type="AlphaFoldDB" id="A0A4Z2DZF2"/>
<protein>
    <submittedName>
        <fullName evidence="2">Kelch-like protein 29</fullName>
    </submittedName>
</protein>
<gene>
    <name evidence="2" type="primary">Klhl29_0</name>
    <name evidence="2" type="ORF">EYF80_068071</name>
</gene>
<accession>A0A4Z2DZF2</accession>
<evidence type="ECO:0000256" key="1">
    <source>
        <dbReference type="SAM" id="MobiDB-lite"/>
    </source>
</evidence>
<evidence type="ECO:0000313" key="3">
    <source>
        <dbReference type="Proteomes" id="UP000314294"/>
    </source>
</evidence>
<dbReference type="EMBL" id="SRLO01025725">
    <property type="protein sequence ID" value="TNN21817.1"/>
    <property type="molecule type" value="Genomic_DNA"/>
</dbReference>
<proteinExistence type="predicted"/>
<keyword evidence="3" id="KW-1185">Reference proteome</keyword>
<evidence type="ECO:0000313" key="2">
    <source>
        <dbReference type="EMBL" id="TNN21817.1"/>
    </source>
</evidence>
<dbReference type="Proteomes" id="UP000314294">
    <property type="component" value="Unassembled WGS sequence"/>
</dbReference>
<name>A0A4Z2DZF2_9TELE</name>
<feature type="region of interest" description="Disordered" evidence="1">
    <location>
        <begin position="24"/>
        <end position="50"/>
    </location>
</feature>
<organism evidence="2 3">
    <name type="scientific">Liparis tanakae</name>
    <name type="common">Tanaka's snailfish</name>
    <dbReference type="NCBI Taxonomy" id="230148"/>
    <lineage>
        <taxon>Eukaryota</taxon>
        <taxon>Metazoa</taxon>
        <taxon>Chordata</taxon>
        <taxon>Craniata</taxon>
        <taxon>Vertebrata</taxon>
        <taxon>Euteleostomi</taxon>
        <taxon>Actinopterygii</taxon>
        <taxon>Neopterygii</taxon>
        <taxon>Teleostei</taxon>
        <taxon>Neoteleostei</taxon>
        <taxon>Acanthomorphata</taxon>
        <taxon>Eupercaria</taxon>
        <taxon>Perciformes</taxon>
        <taxon>Cottioidei</taxon>
        <taxon>Cottales</taxon>
        <taxon>Liparidae</taxon>
        <taxon>Liparis</taxon>
    </lineage>
</organism>
<reference evidence="2 3" key="1">
    <citation type="submission" date="2019-03" db="EMBL/GenBank/DDBJ databases">
        <title>First draft genome of Liparis tanakae, snailfish: a comprehensive survey of snailfish specific genes.</title>
        <authorList>
            <person name="Kim W."/>
            <person name="Song I."/>
            <person name="Jeong J.-H."/>
            <person name="Kim D."/>
            <person name="Kim S."/>
            <person name="Ryu S."/>
            <person name="Song J.Y."/>
            <person name="Lee S.K."/>
        </authorList>
    </citation>
    <scope>NUCLEOTIDE SEQUENCE [LARGE SCALE GENOMIC DNA]</scope>
    <source>
        <tissue evidence="2">Muscle</tissue>
    </source>
</reference>
<sequence>MAEAMTCTELHNMAKAFALQNFPEVGQDSGLTPPESVQPLHRYNPSHRHN</sequence>
<comment type="caution">
    <text evidence="2">The sequence shown here is derived from an EMBL/GenBank/DDBJ whole genome shotgun (WGS) entry which is preliminary data.</text>
</comment>